<proteinExistence type="predicted"/>
<comment type="caution">
    <text evidence="2">The sequence shown here is derived from an EMBL/GenBank/DDBJ whole genome shotgun (WGS) entry which is preliminary data.</text>
</comment>
<evidence type="ECO:0000313" key="2">
    <source>
        <dbReference type="EMBL" id="PAV72871.1"/>
    </source>
</evidence>
<dbReference type="Proteomes" id="UP000218231">
    <property type="component" value="Unassembled WGS sequence"/>
</dbReference>
<gene>
    <name evidence="2" type="ORF">WR25_15068</name>
</gene>
<keyword evidence="3" id="KW-1185">Reference proteome</keyword>
<protein>
    <submittedName>
        <fullName evidence="2">Uncharacterized protein</fullName>
    </submittedName>
</protein>
<feature type="region of interest" description="Disordered" evidence="1">
    <location>
        <begin position="171"/>
        <end position="193"/>
    </location>
</feature>
<evidence type="ECO:0000313" key="3">
    <source>
        <dbReference type="Proteomes" id="UP000218231"/>
    </source>
</evidence>
<dbReference type="EMBL" id="LIAE01008683">
    <property type="protein sequence ID" value="PAV72871.1"/>
    <property type="molecule type" value="Genomic_DNA"/>
</dbReference>
<reference evidence="2 3" key="1">
    <citation type="journal article" date="2017" name="Curr. Biol.">
        <title>Genome architecture and evolution of a unichromosomal asexual nematode.</title>
        <authorList>
            <person name="Fradin H."/>
            <person name="Zegar C."/>
            <person name="Gutwein M."/>
            <person name="Lucas J."/>
            <person name="Kovtun M."/>
            <person name="Corcoran D."/>
            <person name="Baugh L.R."/>
            <person name="Kiontke K."/>
            <person name="Gunsalus K."/>
            <person name="Fitch D.H."/>
            <person name="Piano F."/>
        </authorList>
    </citation>
    <scope>NUCLEOTIDE SEQUENCE [LARGE SCALE GENOMIC DNA]</scope>
    <source>
        <strain evidence="2">PF1309</strain>
    </source>
</reference>
<accession>A0A2A2KFZ9</accession>
<feature type="region of interest" description="Disordered" evidence="1">
    <location>
        <begin position="63"/>
        <end position="86"/>
    </location>
</feature>
<name>A0A2A2KFZ9_9BILA</name>
<dbReference type="AlphaFoldDB" id="A0A2A2KFZ9"/>
<organism evidence="2 3">
    <name type="scientific">Diploscapter pachys</name>
    <dbReference type="NCBI Taxonomy" id="2018661"/>
    <lineage>
        <taxon>Eukaryota</taxon>
        <taxon>Metazoa</taxon>
        <taxon>Ecdysozoa</taxon>
        <taxon>Nematoda</taxon>
        <taxon>Chromadorea</taxon>
        <taxon>Rhabditida</taxon>
        <taxon>Rhabditina</taxon>
        <taxon>Rhabditomorpha</taxon>
        <taxon>Rhabditoidea</taxon>
        <taxon>Rhabditidae</taxon>
        <taxon>Diploscapter</taxon>
    </lineage>
</organism>
<sequence>MPPTTSSTIRPAISAIPIAVSSKRMAGSLPAGERVQRRAHPRQIVAGDARLGDQQLGVATRLRGGKRPQVAAARSRPAIGEHGPVRADQRLRHRVDLRVREAGMRDRDRDIGQARRLRRSTDRLARRLARFLLVGAVVDDAHKARRLDRRHVLGRDLGGDADGFVDRADIGHPVPLRDQPSRVSRFGRGPTGF</sequence>
<evidence type="ECO:0000256" key="1">
    <source>
        <dbReference type="SAM" id="MobiDB-lite"/>
    </source>
</evidence>